<dbReference type="InterPro" id="IPR032534">
    <property type="entry name" value="EcxA_zinc-bd"/>
</dbReference>
<dbReference type="InterPro" id="IPR034032">
    <property type="entry name" value="Zn_MMP-like_bac"/>
</dbReference>
<keyword evidence="1" id="KW-0732">Signal</keyword>
<sequence>MSSHLSTGWRALLGVSLLGLPAVPPLAATAPLSAIAAEAAAAPKPAASAPAAATAASGAASAAGGAAPAKPADPSGLKPFVDVVKEARAQNGLLTVWRKEDKTWLEIPADALGKPLLLSTGISQSVGERGLYGSQMGPDWTVEFRRVGNAVQLVALNTQYRAPQDPVAERAVRQGFSQSLLAAMPLVAAPHPERKSLLVEAGFLLGDLVAYGTALETAYRLPFSLDRANSSIEASQSAADHTSLQVRLHFGMPRLPAPPLMPSPAPMPAPPSTLPDPRSLFVGVVYNFKALPTEPMRPRLADPRLGHFTEAFTDLSGDQRPNPRVHYVARWRLEKQDPGAALSPPVQPITFWLDKAIPERYRAAVRDGVLVWNAAFERLGFKDAVVVRQQADDDSFDTLDGQHASVRWFVGADVGFARGPSVVDPRSGEILDADIAMSDVFGRGARRFVVEDVDATTPVAALPVLTGHRHDQHCDHTLRSAAGLGFALDLLQAREGLSPDSPEVEAFVAAVIQSTIAHEVGHTLGLKHNFKGSTVVPAGLLGDFDRLSREGLSNSVMDYLPYHLPLQSEGKRLPLVQTTLGAYDFWAIEYAYRPLAPEAEREALARIAARSTEPALVFADDADVSGPSALDPRASLFDLGDDPLAWAQRRWTLSQELWQRLQSAQAGSGRLDPARARRSLASSFAQLRGLPDQVARHVGGLYTQRQAPGETTLAAYQPVPAARQRAALQWLTTGLFAADSFEFRPDFLAMLGPNTQEWGRAAPVSISDLVLRLQLEGLDRLLAAATAQRLQEQTQYLSPAERRQALGLEEVYAQVQQAVWTELKSGREISPMRRTLQREHVRRLVSLLTRPAPGFPADALSLVRWQTQALVATLKTASAKTGGPVLQRAHLAESLSALTEALRASMSRG</sequence>
<dbReference type="CDD" id="cd04276">
    <property type="entry name" value="ZnMc_MMP_like_2"/>
    <property type="match status" value="1"/>
</dbReference>
<dbReference type="Pfam" id="PF16313">
    <property type="entry name" value="DUF4953"/>
    <property type="match status" value="1"/>
</dbReference>
<evidence type="ECO:0000256" key="1">
    <source>
        <dbReference type="SAM" id="SignalP"/>
    </source>
</evidence>
<dbReference type="InterPro" id="IPR033428">
    <property type="entry name" value="DUF5118"/>
</dbReference>
<dbReference type="InterPro" id="IPR033413">
    <property type="entry name" value="DUF5117"/>
</dbReference>
<dbReference type="SUPFAM" id="SSF55486">
    <property type="entry name" value="Metalloproteases ('zincins'), catalytic domain"/>
    <property type="match status" value="1"/>
</dbReference>
<reference evidence="5 6" key="1">
    <citation type="submission" date="2020-02" db="EMBL/GenBank/DDBJ databases">
        <title>Ideonella bacterium strain TBM-1.</title>
        <authorList>
            <person name="Chen W.-M."/>
        </authorList>
    </citation>
    <scope>NUCLEOTIDE SEQUENCE [LARGE SCALE GENOMIC DNA]</scope>
    <source>
        <strain evidence="5 6">TBM-1</strain>
    </source>
</reference>
<protein>
    <submittedName>
        <fullName evidence="5">DUF5117 domain-containing protein</fullName>
    </submittedName>
</protein>
<feature type="domain" description="DUF5117" evidence="3">
    <location>
        <begin position="138"/>
        <end position="335"/>
    </location>
</feature>
<evidence type="ECO:0000259" key="3">
    <source>
        <dbReference type="Pfam" id="PF17148"/>
    </source>
</evidence>
<dbReference type="PANTHER" id="PTHR38478:SF1">
    <property type="entry name" value="ZINC DEPENDENT METALLOPROTEASE DOMAIN LIPOPROTEIN"/>
    <property type="match status" value="1"/>
</dbReference>
<dbReference type="InterPro" id="IPR024079">
    <property type="entry name" value="MetalloPept_cat_dom_sf"/>
</dbReference>
<comment type="caution">
    <text evidence="5">The sequence shown here is derived from an EMBL/GenBank/DDBJ whole genome shotgun (WGS) entry which is preliminary data.</text>
</comment>
<dbReference type="AlphaFoldDB" id="A0A7C9PKE5"/>
<dbReference type="Pfam" id="PF17148">
    <property type="entry name" value="DUF5117"/>
    <property type="match status" value="1"/>
</dbReference>
<evidence type="ECO:0000259" key="4">
    <source>
        <dbReference type="Pfam" id="PF17162"/>
    </source>
</evidence>
<dbReference type="RefSeq" id="WP_163459315.1">
    <property type="nucleotide sequence ID" value="NZ_JAAGOH010000031.1"/>
</dbReference>
<keyword evidence="6" id="KW-1185">Reference proteome</keyword>
<accession>A0A7C9PKE5</accession>
<evidence type="ECO:0000259" key="2">
    <source>
        <dbReference type="Pfam" id="PF16313"/>
    </source>
</evidence>
<dbReference type="GO" id="GO:0008237">
    <property type="term" value="F:metallopeptidase activity"/>
    <property type="evidence" value="ECO:0007669"/>
    <property type="project" value="InterPro"/>
</dbReference>
<dbReference type="Pfam" id="PF17162">
    <property type="entry name" value="DUF5118"/>
    <property type="match status" value="1"/>
</dbReference>
<dbReference type="PANTHER" id="PTHR38478">
    <property type="entry name" value="PEPTIDASE M1A AND M12B"/>
    <property type="match status" value="1"/>
</dbReference>
<feature type="domain" description="DUF5118" evidence="4">
    <location>
        <begin position="78"/>
        <end position="124"/>
    </location>
</feature>
<proteinExistence type="predicted"/>
<evidence type="ECO:0000313" key="5">
    <source>
        <dbReference type="EMBL" id="NDY93270.1"/>
    </source>
</evidence>
<name>A0A7C9PKE5_9BURK</name>
<dbReference type="Gene3D" id="3.40.390.10">
    <property type="entry name" value="Collagenase (Catalytic Domain)"/>
    <property type="match status" value="1"/>
</dbReference>
<feature type="chain" id="PRO_5028966649" evidence="1">
    <location>
        <begin position="28"/>
        <end position="909"/>
    </location>
</feature>
<feature type="signal peptide" evidence="1">
    <location>
        <begin position="1"/>
        <end position="27"/>
    </location>
</feature>
<feature type="domain" description="EcxA zinc-binding" evidence="2">
    <location>
        <begin position="503"/>
        <end position="824"/>
    </location>
</feature>
<organism evidence="5 6">
    <name type="scientific">Ideonella livida</name>
    <dbReference type="NCBI Taxonomy" id="2707176"/>
    <lineage>
        <taxon>Bacteria</taxon>
        <taxon>Pseudomonadati</taxon>
        <taxon>Pseudomonadota</taxon>
        <taxon>Betaproteobacteria</taxon>
        <taxon>Burkholderiales</taxon>
        <taxon>Sphaerotilaceae</taxon>
        <taxon>Ideonella</taxon>
    </lineage>
</organism>
<dbReference type="EMBL" id="JAAGOH010000031">
    <property type="protein sequence ID" value="NDY93270.1"/>
    <property type="molecule type" value="Genomic_DNA"/>
</dbReference>
<dbReference type="Proteomes" id="UP000484255">
    <property type="component" value="Unassembled WGS sequence"/>
</dbReference>
<gene>
    <name evidence="5" type="ORF">G3A44_18925</name>
</gene>
<evidence type="ECO:0000313" key="6">
    <source>
        <dbReference type="Proteomes" id="UP000484255"/>
    </source>
</evidence>